<dbReference type="Proteomes" id="UP000027982">
    <property type="component" value="Chromosome"/>
</dbReference>
<evidence type="ECO:0000313" key="2">
    <source>
        <dbReference type="Proteomes" id="UP000027982"/>
    </source>
</evidence>
<reference evidence="1 2" key="1">
    <citation type="journal article" date="2014" name="PLoS ONE">
        <title>The first complete genome sequence of the class fimbriimonadia in the phylum armatimonadetes.</title>
        <authorList>
            <person name="Hu Z.Y."/>
            <person name="Wang Y.Z."/>
            <person name="Im W.T."/>
            <person name="Wang S.Y."/>
            <person name="Zhao G.P."/>
            <person name="Zheng H.J."/>
            <person name="Quan Z.X."/>
        </authorList>
    </citation>
    <scope>NUCLEOTIDE SEQUENCE [LARGE SCALE GENOMIC DNA]</scope>
    <source>
        <strain evidence="1">Gsoil 348</strain>
    </source>
</reference>
<dbReference type="HOGENOM" id="CLU_2316129_0_0_0"/>
<protein>
    <submittedName>
        <fullName evidence="1">Uncharacterized protein</fullName>
    </submittedName>
</protein>
<proteinExistence type="predicted"/>
<evidence type="ECO:0000313" key="1">
    <source>
        <dbReference type="EMBL" id="AIE88002.1"/>
    </source>
</evidence>
<gene>
    <name evidence="1" type="ORF">OP10G_4634</name>
</gene>
<dbReference type="KEGG" id="fgi:OP10G_4634"/>
<sequence>MSVPFGAMATIAPNLLVVKKSHEKPAEPSRALTSAEMITLRGRTGESPYLVGQNKWDIVYKGLNLMSGNYSVSATDLSSTERTASAQLMIRTKIVEPCH</sequence>
<accession>A0A068NXD4</accession>
<organism evidence="1 2">
    <name type="scientific">Fimbriimonas ginsengisoli Gsoil 348</name>
    <dbReference type="NCBI Taxonomy" id="661478"/>
    <lineage>
        <taxon>Bacteria</taxon>
        <taxon>Bacillati</taxon>
        <taxon>Armatimonadota</taxon>
        <taxon>Fimbriimonadia</taxon>
        <taxon>Fimbriimonadales</taxon>
        <taxon>Fimbriimonadaceae</taxon>
        <taxon>Fimbriimonas</taxon>
    </lineage>
</organism>
<dbReference type="EMBL" id="CP007139">
    <property type="protein sequence ID" value="AIE88002.1"/>
    <property type="molecule type" value="Genomic_DNA"/>
</dbReference>
<keyword evidence="2" id="KW-1185">Reference proteome</keyword>
<dbReference type="RefSeq" id="WP_025228127.1">
    <property type="nucleotide sequence ID" value="NZ_CP007139.1"/>
</dbReference>
<name>A0A068NXD4_FIMGI</name>
<dbReference type="AlphaFoldDB" id="A0A068NXD4"/>